<evidence type="ECO:0000313" key="2">
    <source>
        <dbReference type="Proteomes" id="UP000649617"/>
    </source>
</evidence>
<protein>
    <submittedName>
        <fullName evidence="1">Uncharacterized protein</fullName>
    </submittedName>
</protein>
<name>A0A812WWC7_SYMPI</name>
<feature type="non-terminal residue" evidence="1">
    <location>
        <position position="1"/>
    </location>
</feature>
<dbReference type="Proteomes" id="UP000649617">
    <property type="component" value="Unassembled WGS sequence"/>
</dbReference>
<comment type="caution">
    <text evidence="1">The sequence shown here is derived from an EMBL/GenBank/DDBJ whole genome shotgun (WGS) entry which is preliminary data.</text>
</comment>
<evidence type="ECO:0000313" key="1">
    <source>
        <dbReference type="EMBL" id="CAE7706770.1"/>
    </source>
</evidence>
<dbReference type="EMBL" id="CAJNIZ010044972">
    <property type="protein sequence ID" value="CAE7706770.1"/>
    <property type="molecule type" value="Genomic_DNA"/>
</dbReference>
<proteinExistence type="predicted"/>
<sequence length="64" mass="6926">LRAGDIAVELQELVASLRSEAQRLEAVEGAPLPVPAASIVDLINHLMVSMLNEVKEMQLATVKF</sequence>
<keyword evidence="2" id="KW-1185">Reference proteome</keyword>
<gene>
    <name evidence="1" type="ORF">SPIL2461_LOCUS19964</name>
</gene>
<accession>A0A812WWC7</accession>
<reference evidence="1" key="1">
    <citation type="submission" date="2021-02" db="EMBL/GenBank/DDBJ databases">
        <authorList>
            <person name="Dougan E. K."/>
            <person name="Rhodes N."/>
            <person name="Thang M."/>
            <person name="Chan C."/>
        </authorList>
    </citation>
    <scope>NUCLEOTIDE SEQUENCE</scope>
</reference>
<organism evidence="1 2">
    <name type="scientific">Symbiodinium pilosum</name>
    <name type="common">Dinoflagellate</name>
    <dbReference type="NCBI Taxonomy" id="2952"/>
    <lineage>
        <taxon>Eukaryota</taxon>
        <taxon>Sar</taxon>
        <taxon>Alveolata</taxon>
        <taxon>Dinophyceae</taxon>
        <taxon>Suessiales</taxon>
        <taxon>Symbiodiniaceae</taxon>
        <taxon>Symbiodinium</taxon>
    </lineage>
</organism>
<dbReference type="AlphaFoldDB" id="A0A812WWC7"/>